<dbReference type="PRINTS" id="PR01736">
    <property type="entry name" value="PHPHTRNFRASE"/>
</dbReference>
<protein>
    <recommendedName>
        <fullName evidence="6 16">Phosphoenolpyruvate-protein phosphotransferase</fullName>
        <ecNumber evidence="5 16">2.7.3.9</ecNumber>
    </recommendedName>
    <alternativeName>
        <fullName evidence="15 16">Phosphotransferase system, enzyme I</fullName>
    </alternativeName>
</protein>
<dbReference type="GO" id="GO:0009401">
    <property type="term" value="P:phosphoenolpyruvate-dependent sugar phosphotransferase system"/>
    <property type="evidence" value="ECO:0007669"/>
    <property type="project" value="UniProtKB-KW"/>
</dbReference>
<dbReference type="EMBL" id="CGIG01000001">
    <property type="protein sequence ID" value="CPR14195.1"/>
    <property type="molecule type" value="Genomic_DNA"/>
</dbReference>
<evidence type="ECO:0000259" key="21">
    <source>
        <dbReference type="Pfam" id="PF02896"/>
    </source>
</evidence>
<evidence type="ECO:0000256" key="4">
    <source>
        <dbReference type="ARBA" id="ARBA00007837"/>
    </source>
</evidence>
<evidence type="ECO:0000256" key="15">
    <source>
        <dbReference type="ARBA" id="ARBA00033235"/>
    </source>
</evidence>
<evidence type="ECO:0000256" key="2">
    <source>
        <dbReference type="ARBA" id="ARBA00001946"/>
    </source>
</evidence>
<dbReference type="AlphaFoldDB" id="A0A0G4JQK4"/>
<dbReference type="Pfam" id="PF02896">
    <property type="entry name" value="PEP-utilizers_C"/>
    <property type="match status" value="1"/>
</dbReference>
<dbReference type="OrthoDB" id="9765468at2"/>
<dbReference type="InterPro" id="IPR036618">
    <property type="entry name" value="PtsI_HPr-bd_sf"/>
</dbReference>
<dbReference type="InterPro" id="IPR023151">
    <property type="entry name" value="PEP_util_CS"/>
</dbReference>
<dbReference type="Gene3D" id="3.20.20.60">
    <property type="entry name" value="Phosphoenolpyruvate-binding domains"/>
    <property type="match status" value="1"/>
</dbReference>
<dbReference type="SUPFAM" id="SSF51621">
    <property type="entry name" value="Phosphoenolpyruvate/pyruvate domain"/>
    <property type="match status" value="1"/>
</dbReference>
<dbReference type="InterPro" id="IPR040442">
    <property type="entry name" value="Pyrv_kinase-like_dom_sf"/>
</dbReference>
<dbReference type="STRING" id="1109412.BN1221_00602"/>
<feature type="domain" description="PEP-utilising enzyme C-terminal" evidence="21">
    <location>
        <begin position="252"/>
        <end position="541"/>
    </location>
</feature>
<evidence type="ECO:0000256" key="3">
    <source>
        <dbReference type="ARBA" id="ARBA00004496"/>
    </source>
</evidence>
<dbReference type="SUPFAM" id="SSF47831">
    <property type="entry name" value="Enzyme I of the PEP:sugar phosphotransferase system HPr-binding (sub)domain"/>
    <property type="match status" value="1"/>
</dbReference>
<evidence type="ECO:0000313" key="23">
    <source>
        <dbReference type="EMBL" id="CPR14195.1"/>
    </source>
</evidence>
<comment type="function">
    <text evidence="16">General (non sugar-specific) component of the phosphoenolpyruvate-dependent sugar phosphotransferase system (sugar PTS). This major carbohydrate active-transport system catalyzes the phosphorylation of incoming sugar substrates concomitantly with their translocation across the cell membrane. Enzyme I transfers the phosphoryl group from phosphoenolpyruvate (PEP) to the phosphoryl carrier protein (HPr).</text>
</comment>
<evidence type="ECO:0000256" key="14">
    <source>
        <dbReference type="ARBA" id="ARBA00022842"/>
    </source>
</evidence>
<dbReference type="NCBIfam" id="TIGR01417">
    <property type="entry name" value="PTS_I_fam"/>
    <property type="match status" value="1"/>
</dbReference>
<comment type="similarity">
    <text evidence="4 16">Belongs to the PEP-utilizing enzyme family.</text>
</comment>
<feature type="binding site" evidence="18">
    <location>
        <position position="332"/>
    </location>
    <ligand>
        <name>phosphoenolpyruvate</name>
        <dbReference type="ChEBI" id="CHEBI:58702"/>
    </ligand>
</feature>
<evidence type="ECO:0000256" key="19">
    <source>
        <dbReference type="PIRSR" id="PIRSR000732-3"/>
    </source>
</evidence>
<dbReference type="PROSITE" id="PS00370">
    <property type="entry name" value="PEP_ENZYMES_PHOS_SITE"/>
    <property type="match status" value="1"/>
</dbReference>
<dbReference type="InterPro" id="IPR050499">
    <property type="entry name" value="PEP-utilizing_PTS_enzyme"/>
</dbReference>
<dbReference type="GO" id="GO:0016301">
    <property type="term" value="F:kinase activity"/>
    <property type="evidence" value="ECO:0007669"/>
    <property type="project" value="UniProtKB-KW"/>
</dbReference>
<keyword evidence="24" id="KW-1185">Reference proteome</keyword>
<keyword evidence="13 16" id="KW-0418">Kinase</keyword>
<dbReference type="GO" id="GO:0008965">
    <property type="term" value="F:phosphoenolpyruvate-protein phosphotransferase activity"/>
    <property type="evidence" value="ECO:0007669"/>
    <property type="project" value="UniProtKB-EC"/>
</dbReference>
<dbReference type="PROSITE" id="PS00742">
    <property type="entry name" value="PEP_ENZYMES_2"/>
    <property type="match status" value="1"/>
</dbReference>
<dbReference type="RefSeq" id="WP_048636056.1">
    <property type="nucleotide sequence ID" value="NZ_CGIG01000001.1"/>
</dbReference>
<evidence type="ECO:0000256" key="8">
    <source>
        <dbReference type="ARBA" id="ARBA00022490"/>
    </source>
</evidence>
<feature type="binding site" evidence="19">
    <location>
        <position position="431"/>
    </location>
    <ligand>
        <name>Mg(2+)</name>
        <dbReference type="ChEBI" id="CHEBI:18420"/>
    </ligand>
</feature>
<proteinExistence type="inferred from homology"/>
<keyword evidence="14 16" id="KW-0460">Magnesium</keyword>
<keyword evidence="8 16" id="KW-0963">Cytoplasm</keyword>
<dbReference type="InterPro" id="IPR000121">
    <property type="entry name" value="PEP_util_C"/>
</dbReference>
<gene>
    <name evidence="23" type="ORF">BN1221_00602</name>
</gene>
<evidence type="ECO:0000259" key="22">
    <source>
        <dbReference type="Pfam" id="PF05524"/>
    </source>
</evidence>
<dbReference type="InterPro" id="IPR015813">
    <property type="entry name" value="Pyrv/PenolPyrv_kinase-like_dom"/>
</dbReference>
<dbReference type="GO" id="GO:0046872">
    <property type="term" value="F:metal ion binding"/>
    <property type="evidence" value="ECO:0007669"/>
    <property type="project" value="UniProtKB-KW"/>
</dbReference>
<evidence type="ECO:0000256" key="9">
    <source>
        <dbReference type="ARBA" id="ARBA00022597"/>
    </source>
</evidence>
<name>A0A0G4JQK4_9GAMM</name>
<reference evidence="24" key="1">
    <citation type="submission" date="2015-01" db="EMBL/GenBank/DDBJ databases">
        <authorList>
            <person name="Paterson Steve"/>
        </authorList>
    </citation>
    <scope>NUCLEOTIDE SEQUENCE [LARGE SCALE GENOMIC DNA]</scope>
    <source>
        <strain evidence="24">OBR1</strain>
    </source>
</reference>
<dbReference type="PIRSF" id="PIRSF000732">
    <property type="entry name" value="PTS_enzyme_I"/>
    <property type="match status" value="1"/>
</dbReference>
<feature type="active site" description="Proton donor" evidence="17">
    <location>
        <position position="502"/>
    </location>
</feature>
<keyword evidence="10 16" id="KW-0808">Transferase</keyword>
<feature type="domain" description="PEP-utilising enzyme mobile" evidence="20">
    <location>
        <begin position="153"/>
        <end position="223"/>
    </location>
</feature>
<evidence type="ECO:0000259" key="20">
    <source>
        <dbReference type="Pfam" id="PF00391"/>
    </source>
</evidence>
<evidence type="ECO:0000256" key="1">
    <source>
        <dbReference type="ARBA" id="ARBA00000683"/>
    </source>
</evidence>
<dbReference type="InterPro" id="IPR018274">
    <property type="entry name" value="PEP_util_AS"/>
</dbReference>
<dbReference type="InterPro" id="IPR024692">
    <property type="entry name" value="PTS_EI"/>
</dbReference>
<evidence type="ECO:0000256" key="18">
    <source>
        <dbReference type="PIRSR" id="PIRSR000732-2"/>
    </source>
</evidence>
<keyword evidence="7 16" id="KW-0813">Transport</keyword>
<dbReference type="FunFam" id="1.10.274.10:FF:000001">
    <property type="entry name" value="Phosphoenolpyruvate-protein phosphotransferase"/>
    <property type="match status" value="1"/>
</dbReference>
<organism evidence="23 24">
    <name type="scientific">Brenneria goodwinii</name>
    <dbReference type="NCBI Taxonomy" id="1109412"/>
    <lineage>
        <taxon>Bacteria</taxon>
        <taxon>Pseudomonadati</taxon>
        <taxon>Pseudomonadota</taxon>
        <taxon>Gammaproteobacteria</taxon>
        <taxon>Enterobacterales</taxon>
        <taxon>Pectobacteriaceae</taxon>
        <taxon>Brenneria</taxon>
    </lineage>
</organism>
<keyword evidence="9 16" id="KW-0762">Sugar transport</keyword>
<keyword evidence="11 16" id="KW-0598">Phosphotransferase system</keyword>
<dbReference type="GO" id="GO:0005737">
    <property type="term" value="C:cytoplasm"/>
    <property type="evidence" value="ECO:0007669"/>
    <property type="project" value="UniProtKB-SubCell"/>
</dbReference>
<feature type="binding site" evidence="19">
    <location>
        <position position="455"/>
    </location>
    <ligand>
        <name>Mg(2+)</name>
        <dbReference type="ChEBI" id="CHEBI:18420"/>
    </ligand>
</feature>
<evidence type="ECO:0000256" key="17">
    <source>
        <dbReference type="PIRSR" id="PIRSR000732-1"/>
    </source>
</evidence>
<dbReference type="EC" id="2.7.3.9" evidence="5 16"/>
<evidence type="ECO:0000256" key="11">
    <source>
        <dbReference type="ARBA" id="ARBA00022683"/>
    </source>
</evidence>
<dbReference type="Pfam" id="PF05524">
    <property type="entry name" value="PEP-utilisers_N"/>
    <property type="match status" value="1"/>
</dbReference>
<dbReference type="InterPro" id="IPR006318">
    <property type="entry name" value="PTS_EI-like"/>
</dbReference>
<evidence type="ECO:0000256" key="5">
    <source>
        <dbReference type="ARBA" id="ARBA00012232"/>
    </source>
</evidence>
<keyword evidence="12 16" id="KW-0479">Metal-binding</keyword>
<accession>A0A0G4JQK4</accession>
<comment type="cofactor">
    <cofactor evidence="2 16 19">
        <name>Mg(2+)</name>
        <dbReference type="ChEBI" id="CHEBI:18420"/>
    </cofactor>
</comment>
<feature type="binding site" evidence="18">
    <location>
        <position position="465"/>
    </location>
    <ligand>
        <name>phosphoenolpyruvate</name>
        <dbReference type="ChEBI" id="CHEBI:58702"/>
    </ligand>
</feature>
<evidence type="ECO:0000256" key="16">
    <source>
        <dbReference type="PIRNR" id="PIRNR000732"/>
    </source>
</evidence>
<dbReference type="Gene3D" id="3.50.30.10">
    <property type="entry name" value="Phosphohistidine domain"/>
    <property type="match status" value="1"/>
</dbReference>
<dbReference type="Gene3D" id="1.10.274.10">
    <property type="entry name" value="PtsI, HPr-binding domain"/>
    <property type="match status" value="1"/>
</dbReference>
<dbReference type="Pfam" id="PF00391">
    <property type="entry name" value="PEP-utilizers"/>
    <property type="match status" value="1"/>
</dbReference>
<dbReference type="InterPro" id="IPR008731">
    <property type="entry name" value="PTS_EIN"/>
</dbReference>
<dbReference type="PANTHER" id="PTHR46244">
    <property type="entry name" value="PHOSPHOENOLPYRUVATE-PROTEIN PHOSPHOTRANSFERASE"/>
    <property type="match status" value="1"/>
</dbReference>
<dbReference type="FunFam" id="3.20.20.60:FF:000007">
    <property type="entry name" value="Phosphoenolpyruvate-protein phosphotransferase"/>
    <property type="match status" value="1"/>
</dbReference>
<evidence type="ECO:0000256" key="6">
    <source>
        <dbReference type="ARBA" id="ARBA00016544"/>
    </source>
</evidence>
<evidence type="ECO:0000256" key="10">
    <source>
        <dbReference type="ARBA" id="ARBA00022679"/>
    </source>
</evidence>
<dbReference type="InterPro" id="IPR008279">
    <property type="entry name" value="PEP-util_enz_mobile_dom"/>
</dbReference>
<dbReference type="PANTHER" id="PTHR46244:SF6">
    <property type="entry name" value="PHOSPHOENOLPYRUVATE-PROTEIN PHOSPHOTRANSFERASE"/>
    <property type="match status" value="1"/>
</dbReference>
<comment type="catalytic activity">
    <reaction evidence="1 16">
        <text>L-histidyl-[protein] + phosphoenolpyruvate = N(pros)-phospho-L-histidyl-[protein] + pyruvate</text>
        <dbReference type="Rhea" id="RHEA:23880"/>
        <dbReference type="Rhea" id="RHEA-COMP:9745"/>
        <dbReference type="Rhea" id="RHEA-COMP:9746"/>
        <dbReference type="ChEBI" id="CHEBI:15361"/>
        <dbReference type="ChEBI" id="CHEBI:29979"/>
        <dbReference type="ChEBI" id="CHEBI:58702"/>
        <dbReference type="ChEBI" id="CHEBI:64837"/>
        <dbReference type="EC" id="2.7.3.9"/>
    </reaction>
</comment>
<dbReference type="Proteomes" id="UP000044377">
    <property type="component" value="Unassembled WGS sequence"/>
</dbReference>
<evidence type="ECO:0000256" key="13">
    <source>
        <dbReference type="ARBA" id="ARBA00022777"/>
    </source>
</evidence>
<dbReference type="InterPro" id="IPR036637">
    <property type="entry name" value="Phosphohistidine_dom_sf"/>
</dbReference>
<evidence type="ECO:0000256" key="7">
    <source>
        <dbReference type="ARBA" id="ARBA00022448"/>
    </source>
</evidence>
<feature type="domain" description="Phosphotransferase system enzyme I N-terminal" evidence="22">
    <location>
        <begin position="4"/>
        <end position="126"/>
    </location>
</feature>
<evidence type="ECO:0000256" key="12">
    <source>
        <dbReference type="ARBA" id="ARBA00022723"/>
    </source>
</evidence>
<keyword evidence="23" id="KW-0670">Pyruvate</keyword>
<dbReference type="NCBIfam" id="NF008382">
    <property type="entry name" value="PRK11177.1"/>
    <property type="match status" value="1"/>
</dbReference>
<dbReference type="SUPFAM" id="SSF52009">
    <property type="entry name" value="Phosphohistidine domain"/>
    <property type="match status" value="1"/>
</dbReference>
<comment type="subcellular location">
    <subcellularLocation>
        <location evidence="3 16">Cytoplasm</location>
    </subcellularLocation>
</comment>
<feature type="binding site" evidence="18">
    <location>
        <begin position="454"/>
        <end position="455"/>
    </location>
    <ligand>
        <name>phosphoenolpyruvate</name>
        <dbReference type="ChEBI" id="CHEBI:58702"/>
    </ligand>
</feature>
<sequence>MISGILVSPGIAFGKALLLKEDEIVINRKKISADQVEQEVERFLTGRAKAAKQLEAIKIKAGETLGAEKEAIFEGHIMLLEDEEFEQEIIALIKEEHASADAAAFSVIENQAKALEELDDEYLKERAADMRDIGKRLLKNILGMTIIDLGDIENEVILVATDLTPSETAQLNLDKVLGFITDLGGRTSHTSIMARSLELPAIVGTTDATKQVKNGDFLILDAVNNKIYQNPSPEVIEELKAVQQQYNTEKYELAKLKDLPAVTLDGHQVEVCANIGTVRDVAGAERNGAEGVGLYRTEFLFMDRDALPTEEEQFQAYKAVAEAVGAQAVIVRTMDIGGDKDLPYMNLPKEENPFLGWRAIRICLDRKEILHAQLRAILRASVFGKLRIMFPMIISVEEVQTLKAELEMLKGQLREEGKAFDESIEVGVMVETPAAATIAHHLAKEVDFFSIGTNDLTQYTLAVDRGNELISHLYNPMSPAVLTLIKQVIDASHAEGKWTGMCGELAGDERATLLLLGMGLDEFSMSAISIPRIKKIIRNANYEDAKALAEQALSQPTAQELSNLVSRFIKEKNALLSPLY</sequence>
<feature type="active site" description="Tele-phosphohistidine intermediate" evidence="17">
    <location>
        <position position="189"/>
    </location>
</feature>
<feature type="binding site" evidence="18">
    <location>
        <position position="296"/>
    </location>
    <ligand>
        <name>phosphoenolpyruvate</name>
        <dbReference type="ChEBI" id="CHEBI:58702"/>
    </ligand>
</feature>
<evidence type="ECO:0000313" key="24">
    <source>
        <dbReference type="Proteomes" id="UP000044377"/>
    </source>
</evidence>